<organism evidence="2 3">
    <name type="scientific">Seohaeicola zhoushanensis</name>
    <dbReference type="NCBI Taxonomy" id="1569283"/>
    <lineage>
        <taxon>Bacteria</taxon>
        <taxon>Pseudomonadati</taxon>
        <taxon>Pseudomonadota</taxon>
        <taxon>Alphaproteobacteria</taxon>
        <taxon>Rhodobacterales</taxon>
        <taxon>Roseobacteraceae</taxon>
        <taxon>Seohaeicola</taxon>
    </lineage>
</organism>
<evidence type="ECO:0000313" key="2">
    <source>
        <dbReference type="EMBL" id="GHF53268.1"/>
    </source>
</evidence>
<protein>
    <submittedName>
        <fullName evidence="2">Uncharacterized protein</fullName>
    </submittedName>
</protein>
<sequence length="110" mass="11954">MRQLHAGAQRHLHEVQYLRRNERLQLTTNTAPRKGAAGVTGCLAAGPDPDEMVMGRPGSVILPGQDIADPHGPSLSGLTEGLRAFRGTRGGCARSRRRSGRRQKTRAVNY</sequence>
<keyword evidence="3" id="KW-1185">Reference proteome</keyword>
<feature type="region of interest" description="Disordered" evidence="1">
    <location>
        <begin position="86"/>
        <end position="110"/>
    </location>
</feature>
<dbReference type="Proteomes" id="UP000626220">
    <property type="component" value="Unassembled WGS sequence"/>
</dbReference>
<evidence type="ECO:0000313" key="3">
    <source>
        <dbReference type="Proteomes" id="UP000626220"/>
    </source>
</evidence>
<gene>
    <name evidence="2" type="ORF">GCM10017056_26050</name>
</gene>
<evidence type="ECO:0000256" key="1">
    <source>
        <dbReference type="SAM" id="MobiDB-lite"/>
    </source>
</evidence>
<accession>A0A8J3GYX6</accession>
<reference evidence="2" key="2">
    <citation type="submission" date="2020-09" db="EMBL/GenBank/DDBJ databases">
        <authorList>
            <person name="Sun Q."/>
            <person name="Kim S."/>
        </authorList>
    </citation>
    <scope>NUCLEOTIDE SEQUENCE</scope>
    <source>
        <strain evidence="2">KCTC 42650</strain>
    </source>
</reference>
<proteinExistence type="predicted"/>
<reference evidence="2" key="1">
    <citation type="journal article" date="2014" name="Int. J. Syst. Evol. Microbiol.">
        <title>Complete genome sequence of Corynebacterium casei LMG S-19264T (=DSM 44701T), isolated from a smear-ripened cheese.</title>
        <authorList>
            <consortium name="US DOE Joint Genome Institute (JGI-PGF)"/>
            <person name="Walter F."/>
            <person name="Albersmeier A."/>
            <person name="Kalinowski J."/>
            <person name="Ruckert C."/>
        </authorList>
    </citation>
    <scope>NUCLEOTIDE SEQUENCE</scope>
    <source>
        <strain evidence="2">KCTC 42650</strain>
    </source>
</reference>
<dbReference type="EMBL" id="BNCJ01000006">
    <property type="protein sequence ID" value="GHF53268.1"/>
    <property type="molecule type" value="Genomic_DNA"/>
</dbReference>
<feature type="compositionally biased region" description="Basic residues" evidence="1">
    <location>
        <begin position="94"/>
        <end position="110"/>
    </location>
</feature>
<name>A0A8J3GYX6_9RHOB</name>
<comment type="caution">
    <text evidence="2">The sequence shown here is derived from an EMBL/GenBank/DDBJ whole genome shotgun (WGS) entry which is preliminary data.</text>
</comment>
<feature type="region of interest" description="Disordered" evidence="1">
    <location>
        <begin position="28"/>
        <end position="74"/>
    </location>
</feature>
<dbReference type="AlphaFoldDB" id="A0A8J3GYX6"/>